<evidence type="ECO:0000256" key="1">
    <source>
        <dbReference type="ARBA" id="ARBA00022553"/>
    </source>
</evidence>
<dbReference type="GO" id="GO:0008966">
    <property type="term" value="F:phosphoglucosamine mutase activity"/>
    <property type="evidence" value="ECO:0007669"/>
    <property type="project" value="UniProtKB-EC"/>
</dbReference>
<organism evidence="7">
    <name type="scientific">bioreactor metagenome</name>
    <dbReference type="NCBI Taxonomy" id="1076179"/>
    <lineage>
        <taxon>unclassified sequences</taxon>
        <taxon>metagenomes</taxon>
        <taxon>ecological metagenomes</taxon>
    </lineage>
</organism>
<evidence type="ECO:0000256" key="4">
    <source>
        <dbReference type="ARBA" id="ARBA00023235"/>
    </source>
</evidence>
<feature type="domain" description="Alpha-D-phosphohexomutase C-terminal" evidence="5">
    <location>
        <begin position="59"/>
        <end position="127"/>
    </location>
</feature>
<dbReference type="Gene3D" id="3.40.120.10">
    <property type="entry name" value="Alpha-D-Glucose-1,6-Bisphosphate, subunit A, domain 3"/>
    <property type="match status" value="2"/>
</dbReference>
<dbReference type="EC" id="5.4.2.10" evidence="7"/>
<evidence type="ECO:0000256" key="3">
    <source>
        <dbReference type="ARBA" id="ARBA00022842"/>
    </source>
</evidence>
<dbReference type="FunFam" id="3.30.310.50:FF:000001">
    <property type="entry name" value="Phosphoglucosamine mutase"/>
    <property type="match status" value="1"/>
</dbReference>
<keyword evidence="4 7" id="KW-0413">Isomerase</keyword>
<dbReference type="GO" id="GO:0046872">
    <property type="term" value="F:metal ion binding"/>
    <property type="evidence" value="ECO:0007669"/>
    <property type="project" value="UniProtKB-KW"/>
</dbReference>
<dbReference type="AlphaFoldDB" id="A0A645G1D5"/>
<evidence type="ECO:0000313" key="7">
    <source>
        <dbReference type="EMBL" id="MPN19742.1"/>
    </source>
</evidence>
<protein>
    <submittedName>
        <fullName evidence="7">Phosphoglucosamine mutase</fullName>
        <ecNumber evidence="7">5.4.2.10</ecNumber>
    </submittedName>
</protein>
<dbReference type="InterPro" id="IPR016055">
    <property type="entry name" value="A-D-PHexomutase_a/b/a-I/II/III"/>
</dbReference>
<proteinExistence type="predicted"/>
<gene>
    <name evidence="7" type="primary">glmM_41</name>
    <name evidence="7" type="ORF">SDC9_167114</name>
</gene>
<dbReference type="GO" id="GO:0005975">
    <property type="term" value="P:carbohydrate metabolic process"/>
    <property type="evidence" value="ECO:0007669"/>
    <property type="project" value="InterPro"/>
</dbReference>
<keyword evidence="1" id="KW-0597">Phosphoprotein</keyword>
<sequence>MLECGYRIGGEQSGHMIYTEFATTGDGELTALQFLQILKNSGEKASRLASCCARYPQILINVPVPHERGTKEKIMSNPELEAACDAESEKLGNSGRVLVRPSGTESLIRVMVEAKDAESAKIHAETLADFIRALK</sequence>
<evidence type="ECO:0000259" key="6">
    <source>
        <dbReference type="Pfam" id="PF02880"/>
    </source>
</evidence>
<dbReference type="EMBL" id="VSSQ01067349">
    <property type="protein sequence ID" value="MPN19742.1"/>
    <property type="molecule type" value="Genomic_DNA"/>
</dbReference>
<dbReference type="Pfam" id="PF02880">
    <property type="entry name" value="PGM_PMM_III"/>
    <property type="match status" value="1"/>
</dbReference>
<keyword evidence="2" id="KW-0479">Metal-binding</keyword>
<evidence type="ECO:0000256" key="2">
    <source>
        <dbReference type="ARBA" id="ARBA00022723"/>
    </source>
</evidence>
<feature type="domain" description="Alpha-D-phosphohexomutase alpha/beta/alpha" evidence="6">
    <location>
        <begin position="1"/>
        <end position="54"/>
    </location>
</feature>
<dbReference type="InterPro" id="IPR036900">
    <property type="entry name" value="A-D-PHexomutase_C_sf"/>
</dbReference>
<dbReference type="InterPro" id="IPR005843">
    <property type="entry name" value="A-D-PHexomutase_C"/>
</dbReference>
<accession>A0A645G1D5</accession>
<keyword evidence="3" id="KW-0460">Magnesium</keyword>
<dbReference type="SUPFAM" id="SSF53738">
    <property type="entry name" value="Phosphoglucomutase, first 3 domains"/>
    <property type="match status" value="1"/>
</dbReference>
<dbReference type="SUPFAM" id="SSF55957">
    <property type="entry name" value="Phosphoglucomutase, C-terminal domain"/>
    <property type="match status" value="1"/>
</dbReference>
<dbReference type="Pfam" id="PF00408">
    <property type="entry name" value="PGM_PMM_IV"/>
    <property type="match status" value="1"/>
</dbReference>
<comment type="caution">
    <text evidence="7">The sequence shown here is derived from an EMBL/GenBank/DDBJ whole genome shotgun (WGS) entry which is preliminary data.</text>
</comment>
<evidence type="ECO:0000259" key="5">
    <source>
        <dbReference type="Pfam" id="PF00408"/>
    </source>
</evidence>
<reference evidence="7" key="1">
    <citation type="submission" date="2019-08" db="EMBL/GenBank/DDBJ databases">
        <authorList>
            <person name="Kucharzyk K."/>
            <person name="Murdoch R.W."/>
            <person name="Higgins S."/>
            <person name="Loffler F."/>
        </authorList>
    </citation>
    <scope>NUCLEOTIDE SEQUENCE</scope>
</reference>
<name>A0A645G1D5_9ZZZZ</name>
<dbReference type="InterPro" id="IPR005846">
    <property type="entry name" value="A-D-PHexomutase_a/b/a-III"/>
</dbReference>
<dbReference type="Gene3D" id="3.30.310.50">
    <property type="entry name" value="Alpha-D-phosphohexomutase, C-terminal domain"/>
    <property type="match status" value="1"/>
</dbReference>